<evidence type="ECO:0000259" key="4">
    <source>
        <dbReference type="Pfam" id="PF07064"/>
    </source>
</evidence>
<dbReference type="GO" id="GO:0000139">
    <property type="term" value="C:Golgi membrane"/>
    <property type="evidence" value="ECO:0007669"/>
    <property type="project" value="TreeGrafter"/>
</dbReference>
<dbReference type="Pfam" id="PF25440">
    <property type="entry name" value="Beta-prop_RIC1_2nd"/>
    <property type="match status" value="1"/>
</dbReference>
<evidence type="ECO:0000256" key="3">
    <source>
        <dbReference type="ARBA" id="ARBA00029879"/>
    </source>
</evidence>
<dbReference type="InterPro" id="IPR036322">
    <property type="entry name" value="WD40_repeat_dom_sf"/>
</dbReference>
<evidence type="ECO:0000256" key="2">
    <source>
        <dbReference type="ARBA" id="ARBA00023136"/>
    </source>
</evidence>
<dbReference type="PANTHER" id="PTHR22746:SF10">
    <property type="entry name" value="GUANINE NUCLEOTIDE EXCHANGE FACTOR SUBUNIT RIC1"/>
    <property type="match status" value="1"/>
</dbReference>
<reference evidence="5" key="1">
    <citation type="submission" date="2015-11" db="EMBL/GenBank/DDBJ databases">
        <title>De novo transcriptome assembly of four potential Pierce s Disease insect vectors from Arizona vineyards.</title>
        <authorList>
            <person name="Tassone E.E."/>
        </authorList>
    </citation>
    <scope>NUCLEOTIDE SEQUENCE</scope>
</reference>
<dbReference type="AlphaFoldDB" id="A0A1B6JSR6"/>
<proteinExistence type="predicted"/>
<dbReference type="GO" id="GO:0042147">
    <property type="term" value="P:retrograde transport, endosome to Golgi"/>
    <property type="evidence" value="ECO:0007669"/>
    <property type="project" value="TreeGrafter"/>
</dbReference>
<keyword evidence="2" id="KW-0472">Membrane</keyword>
<evidence type="ECO:0000256" key="1">
    <source>
        <dbReference type="ARBA" id="ARBA00004370"/>
    </source>
</evidence>
<dbReference type="InterPro" id="IPR009771">
    <property type="entry name" value="RIC1_C"/>
</dbReference>
<accession>A0A1B6JSR6</accession>
<feature type="domain" description="RIC1 C-terminal alpha solenoid region" evidence="4">
    <location>
        <begin position="784"/>
        <end position="948"/>
    </location>
</feature>
<dbReference type="PANTHER" id="PTHR22746">
    <property type="entry name" value="RAB6A-GEF COMPLEX PARTNER PROTEIN 1"/>
    <property type="match status" value="1"/>
</dbReference>
<protein>
    <recommendedName>
        <fullName evidence="3">Protein RIC1 homolog</fullName>
    </recommendedName>
</protein>
<comment type="subcellular location">
    <subcellularLocation>
        <location evidence="1">Membrane</location>
    </subcellularLocation>
</comment>
<dbReference type="GO" id="GO:0006886">
    <property type="term" value="P:intracellular protein transport"/>
    <property type="evidence" value="ECO:0007669"/>
    <property type="project" value="InterPro"/>
</dbReference>
<gene>
    <name evidence="5" type="ORF">g.16372</name>
</gene>
<name>A0A1B6JSR6_9HEMI</name>
<dbReference type="GO" id="GO:0034066">
    <property type="term" value="C:Ric1-Rgp1 guanyl-nucleotide exchange factor complex"/>
    <property type="evidence" value="ECO:0007669"/>
    <property type="project" value="InterPro"/>
</dbReference>
<dbReference type="EMBL" id="GECU01005450">
    <property type="protein sequence ID" value="JAT02257.1"/>
    <property type="molecule type" value="Transcribed_RNA"/>
</dbReference>
<dbReference type="InterPro" id="IPR040096">
    <property type="entry name" value="Ric1"/>
</dbReference>
<dbReference type="GO" id="GO:0005829">
    <property type="term" value="C:cytosol"/>
    <property type="evidence" value="ECO:0007669"/>
    <property type="project" value="TreeGrafter"/>
</dbReference>
<dbReference type="SUPFAM" id="SSF69322">
    <property type="entry name" value="Tricorn protease domain 2"/>
    <property type="match status" value="1"/>
</dbReference>
<sequence length="1004" mass="112618">MYFAIGWPKVLNIPHLNNCSIRKVVCNRDKVFFAILSDDTLSIFFCKPCLPIVLHRRSQESVEDIGMNESVQWKPDSSMLIVATSGGFLVYYHLTVDSTQKGLYQQVDSPQPNLRRDSAELFVKEVVPPLQLTVAQEVAVGGGILSMVCIRDELMVSTTRGHVLRYRWDCTQNRDYCLDLRRIPFCIDQQVSKAVPIVQQNTYITDIEYSPLIGGFAVVFNDGRAAFLTAASLKFDPNQVQGIWAPNMDDATCATVNHKYRLITYGRKSSQGAVYCIDESSGGLELSHQLTLSSQVYPGEVGPVGCVRWTPDGCALAMAWSQGGFSVWSTFGALLVCSLGWDYGLHVDLAKHNPLLVTDMEWSSEGYQLWMVKRHDPGGNNNGEPETVDTVIQLGFVKSALTVNPCMSHQTHLYLQGEDRLYVNLSPGLTKVYEMRRGALDEPEPSPHLRVTSALVESKQWLVILLPSTYSGTNWPIRYTAVDADGSHIAVAGRTGLAHYSLSTKKWKLFGNETQEKDMIVTGGLLWWRQFIIAGCYSIPDDQDQIRIYPRDVRLSNDYMTVAQLAAQILLLDCLRDRLLVFSADGQINIFTLVQVDNSNSGMNVGIRCIQSIDMNALLVHPACVVSVTLTALRTEPTRRDPSAKDSFLINISGRLLMVNQNSGNNQVLAAPTVLASCVENVWVPSKFYRLKPHLTEALWLFCGAHGMRVWLPLFPKDGDKSHTFMSKRIMLPFHLRIYPLAILFEEAILLGAENDTMLYTTDSSSPFSLPFCTLERTSQVYLHQILRQLIRRNLGFHAWEIARGCVALPYFSHSLELLLHEVLEEEATSKEPIPDAQLPSVVEFIHEFPVYLQTIVQCARKTEIALWPYLFSAAGKPKDLFQECLLDKQLETAASYLIILQNMESSSVSRQYATMLLDSTLENGKWELSKDLVRFLKAIDPNDVESPRTSFIHPTKYGVPQTPPVNPNEEDLSLVLGTMQVSRGRSFSTTVNPKLQMVEPVSH</sequence>
<organism evidence="5">
    <name type="scientific">Homalodisca liturata</name>
    <dbReference type="NCBI Taxonomy" id="320908"/>
    <lineage>
        <taxon>Eukaryota</taxon>
        <taxon>Metazoa</taxon>
        <taxon>Ecdysozoa</taxon>
        <taxon>Arthropoda</taxon>
        <taxon>Hexapoda</taxon>
        <taxon>Insecta</taxon>
        <taxon>Pterygota</taxon>
        <taxon>Neoptera</taxon>
        <taxon>Paraneoptera</taxon>
        <taxon>Hemiptera</taxon>
        <taxon>Auchenorrhyncha</taxon>
        <taxon>Membracoidea</taxon>
        <taxon>Cicadellidae</taxon>
        <taxon>Cicadellinae</taxon>
        <taxon>Proconiini</taxon>
        <taxon>Homalodisca</taxon>
    </lineage>
</organism>
<feature type="non-terminal residue" evidence="5">
    <location>
        <position position="1004"/>
    </location>
</feature>
<dbReference type="Pfam" id="PF07064">
    <property type="entry name" value="RIC1"/>
    <property type="match status" value="1"/>
</dbReference>
<evidence type="ECO:0000313" key="5">
    <source>
        <dbReference type="EMBL" id="JAT02257.1"/>
    </source>
</evidence>
<dbReference type="SUPFAM" id="SSF50978">
    <property type="entry name" value="WD40 repeat-like"/>
    <property type="match status" value="1"/>
</dbReference>